<evidence type="ECO:0000313" key="5">
    <source>
        <dbReference type="EMBL" id="SER31013.1"/>
    </source>
</evidence>
<keyword evidence="3" id="KW-0732">Signal</keyword>
<dbReference type="AlphaFoldDB" id="A0A1H9N6G4"/>
<keyword evidence="6" id="KW-1185">Reference proteome</keyword>
<gene>
    <name evidence="5" type="ORF">SAMN05421756_112102</name>
</gene>
<feature type="chain" id="PRO_5011605785" evidence="3">
    <location>
        <begin position="33"/>
        <end position="229"/>
    </location>
</feature>
<accession>A0A1H9N6G4</accession>
<sequence length="229" mass="22886">MTTARRPLARSLTLVAAAVLGLLGVAGTGASASADASTPQLSIAVDDGRTEVEGGAELGYRLTLTNLGGSRVRDLTVTQTLPPRTTLASSSKGGARTADGVRWTVEVPAGGSVTLRSSVALADDLPADLLRLATVVCARTAPKAAPTVCASDSDQLPAGATAAEQQQRLDAPAASSRPSWLLPVGLGAVAVLLVTVLVPVVARLRAGRPSGRRAHGSETTVGTGPGADG</sequence>
<evidence type="ECO:0000256" key="1">
    <source>
        <dbReference type="SAM" id="MobiDB-lite"/>
    </source>
</evidence>
<organism evidence="5 6">
    <name type="scientific">Microlunatus flavus</name>
    <dbReference type="NCBI Taxonomy" id="1036181"/>
    <lineage>
        <taxon>Bacteria</taxon>
        <taxon>Bacillati</taxon>
        <taxon>Actinomycetota</taxon>
        <taxon>Actinomycetes</taxon>
        <taxon>Propionibacteriales</taxon>
        <taxon>Propionibacteriaceae</taxon>
        <taxon>Microlunatus</taxon>
    </lineage>
</organism>
<dbReference type="InterPro" id="IPR001434">
    <property type="entry name" value="OmcB-like_DUF11"/>
</dbReference>
<dbReference type="EMBL" id="FOFA01000012">
    <property type="protein sequence ID" value="SER31013.1"/>
    <property type="molecule type" value="Genomic_DNA"/>
</dbReference>
<evidence type="ECO:0000256" key="2">
    <source>
        <dbReference type="SAM" id="Phobius"/>
    </source>
</evidence>
<keyword evidence="2" id="KW-0472">Membrane</keyword>
<keyword evidence="2" id="KW-0812">Transmembrane</keyword>
<evidence type="ECO:0000313" key="6">
    <source>
        <dbReference type="Proteomes" id="UP000198504"/>
    </source>
</evidence>
<name>A0A1H9N6G4_9ACTN</name>
<dbReference type="Proteomes" id="UP000198504">
    <property type="component" value="Unassembled WGS sequence"/>
</dbReference>
<keyword evidence="2" id="KW-1133">Transmembrane helix</keyword>
<proteinExistence type="predicted"/>
<dbReference type="OrthoDB" id="3706681at2"/>
<dbReference type="RefSeq" id="WP_091186431.1">
    <property type="nucleotide sequence ID" value="NZ_FOFA01000012.1"/>
</dbReference>
<dbReference type="Pfam" id="PF01345">
    <property type="entry name" value="DUF11"/>
    <property type="match status" value="1"/>
</dbReference>
<reference evidence="6" key="1">
    <citation type="submission" date="2016-10" db="EMBL/GenBank/DDBJ databases">
        <authorList>
            <person name="Varghese N."/>
            <person name="Submissions S."/>
        </authorList>
    </citation>
    <scope>NUCLEOTIDE SEQUENCE [LARGE SCALE GENOMIC DNA]</scope>
    <source>
        <strain evidence="6">CGMCC 4.6856</strain>
    </source>
</reference>
<dbReference type="STRING" id="1036181.SAMN05421756_112102"/>
<feature type="region of interest" description="Disordered" evidence="1">
    <location>
        <begin position="208"/>
        <end position="229"/>
    </location>
</feature>
<protein>
    <submittedName>
        <fullName evidence="5">Conserved repeat domain-containing protein</fullName>
    </submittedName>
</protein>
<feature type="domain" description="DUF11" evidence="4">
    <location>
        <begin position="42"/>
        <end position="121"/>
    </location>
</feature>
<evidence type="ECO:0000259" key="4">
    <source>
        <dbReference type="Pfam" id="PF01345"/>
    </source>
</evidence>
<feature type="signal peptide" evidence="3">
    <location>
        <begin position="1"/>
        <end position="32"/>
    </location>
</feature>
<feature type="transmembrane region" description="Helical" evidence="2">
    <location>
        <begin position="180"/>
        <end position="202"/>
    </location>
</feature>
<evidence type="ECO:0000256" key="3">
    <source>
        <dbReference type="SAM" id="SignalP"/>
    </source>
</evidence>